<organism evidence="2 3">
    <name type="scientific">Pseudonocardia autotrophica</name>
    <name type="common">Amycolata autotrophica</name>
    <name type="synonym">Nocardia autotrophica</name>
    <dbReference type="NCBI Taxonomy" id="2074"/>
    <lineage>
        <taxon>Bacteria</taxon>
        <taxon>Bacillati</taxon>
        <taxon>Actinomycetota</taxon>
        <taxon>Actinomycetes</taxon>
        <taxon>Pseudonocardiales</taxon>
        <taxon>Pseudonocardiaceae</taxon>
        <taxon>Pseudonocardia</taxon>
    </lineage>
</organism>
<dbReference type="CDD" id="cd01097">
    <property type="entry name" value="Tetrahydromethanopterin_reductase"/>
    <property type="match status" value="1"/>
</dbReference>
<dbReference type="EC" id="1.2.-.-" evidence="2"/>
<sequence length="339" mass="36515">MRVDTTGGFSAGPLETEQSAIEAEKDGYDTLSVPETSHDAFVALALAARATSRIRLQSAIAVAFARNPMTLAYQANDVTLVSGGRFDLGLGSQVKPHIERRFGMPWSRPAARMEDFVLALRAIWEAWATGDRLHYEGEFYSHTLMTEFFSPGPNPHGPPPVMLAAVGERMTEVAGRVTDGLLAHSLTSPSYLAEVTLPALRRGRGEDGTGGLDGFDVCLPVFAVLGADPDARAAAAAGVRRQIAFYASTPPYRPVLEHHDRGELADRLNRLSRRQAWDEMAGLVDDDVLDLFAVSGTPDEVSAGIVARYGELVDRVSLNTPYDADPALVREVVAGLRAA</sequence>
<dbReference type="PANTHER" id="PTHR43244">
    <property type="match status" value="1"/>
</dbReference>
<dbReference type="InterPro" id="IPR019919">
    <property type="entry name" value="Lucif-like_OxRdtase_MSMEG_2256"/>
</dbReference>
<dbReference type="Proteomes" id="UP000194360">
    <property type="component" value="Unassembled WGS sequence"/>
</dbReference>
<dbReference type="EMBL" id="MIGB01000015">
    <property type="protein sequence ID" value="OSY39902.1"/>
    <property type="molecule type" value="Genomic_DNA"/>
</dbReference>
<keyword evidence="2" id="KW-0560">Oxidoreductase</keyword>
<comment type="caution">
    <text evidence="2">The sequence shown here is derived from an EMBL/GenBank/DDBJ whole genome shotgun (WGS) entry which is preliminary data.</text>
</comment>
<dbReference type="OrthoDB" id="3284378at2"/>
<feature type="domain" description="Luciferase-like" evidence="1">
    <location>
        <begin position="15"/>
        <end position="312"/>
    </location>
</feature>
<keyword evidence="3" id="KW-1185">Reference proteome</keyword>
<accession>A0A1Y2MXK5</accession>
<dbReference type="STRING" id="2074.BG845_03137"/>
<dbReference type="InterPro" id="IPR011251">
    <property type="entry name" value="Luciferase-like_dom"/>
</dbReference>
<dbReference type="RefSeq" id="WP_085913354.1">
    <property type="nucleotide sequence ID" value="NZ_AP018920.1"/>
</dbReference>
<reference evidence="2 3" key="1">
    <citation type="submission" date="2016-09" db="EMBL/GenBank/DDBJ databases">
        <title>Pseudonocardia autotrophica DSM535, a candidate organism with high potential of specific P450 cytochromes.</title>
        <authorList>
            <person name="Grumaz C."/>
            <person name="Vainshtein Y."/>
            <person name="Kirstahler P."/>
            <person name="Sohn K."/>
        </authorList>
    </citation>
    <scope>NUCLEOTIDE SEQUENCE [LARGE SCALE GENOMIC DNA]</scope>
    <source>
        <strain evidence="2 3">DSM 535</strain>
    </source>
</reference>
<dbReference type="InterPro" id="IPR050564">
    <property type="entry name" value="F420-G6PD/mer"/>
</dbReference>
<dbReference type="GO" id="GO:0016705">
    <property type="term" value="F:oxidoreductase activity, acting on paired donors, with incorporation or reduction of molecular oxygen"/>
    <property type="evidence" value="ECO:0007669"/>
    <property type="project" value="InterPro"/>
</dbReference>
<evidence type="ECO:0000313" key="2">
    <source>
        <dbReference type="EMBL" id="OSY39902.1"/>
    </source>
</evidence>
<proteinExistence type="predicted"/>
<dbReference type="AlphaFoldDB" id="A0A1Y2MXK5"/>
<gene>
    <name evidence="2" type="ORF">BG845_03137</name>
</gene>
<dbReference type="Pfam" id="PF00296">
    <property type="entry name" value="Bac_luciferase"/>
    <property type="match status" value="1"/>
</dbReference>
<dbReference type="InterPro" id="IPR036661">
    <property type="entry name" value="Luciferase-like_sf"/>
</dbReference>
<dbReference type="Gene3D" id="3.20.20.30">
    <property type="entry name" value="Luciferase-like domain"/>
    <property type="match status" value="1"/>
</dbReference>
<protein>
    <submittedName>
        <fullName evidence="2">Phthiodiolone/phenolphthiodiolone dimycocerosates ketoreductase</fullName>
        <ecNumber evidence="2">1.2.-.-</ecNumber>
    </submittedName>
</protein>
<dbReference type="NCBIfam" id="TIGR03617">
    <property type="entry name" value="F420_MSMEG_2256"/>
    <property type="match status" value="1"/>
</dbReference>
<name>A0A1Y2MXK5_PSEAH</name>
<dbReference type="SUPFAM" id="SSF51679">
    <property type="entry name" value="Bacterial luciferase-like"/>
    <property type="match status" value="1"/>
</dbReference>
<evidence type="ECO:0000313" key="3">
    <source>
        <dbReference type="Proteomes" id="UP000194360"/>
    </source>
</evidence>
<evidence type="ECO:0000259" key="1">
    <source>
        <dbReference type="Pfam" id="PF00296"/>
    </source>
</evidence>
<dbReference type="PANTHER" id="PTHR43244:SF2">
    <property type="entry name" value="CONSERVED HYPOTHETICAL ALANINE AND PROLINE-RICH PROTEIN"/>
    <property type="match status" value="1"/>
</dbReference>